<evidence type="ECO:0000256" key="6">
    <source>
        <dbReference type="SAM" id="MobiDB-lite"/>
    </source>
</evidence>
<dbReference type="CDD" id="cd00268">
    <property type="entry name" value="DEADc"/>
    <property type="match status" value="1"/>
</dbReference>
<evidence type="ECO:0000256" key="5">
    <source>
        <dbReference type="PROSITE-ProRule" id="PRU00552"/>
    </source>
</evidence>
<dbReference type="STRING" id="642492.Clole_1379"/>
<feature type="domain" description="Helicase C-terminal" evidence="8">
    <location>
        <begin position="233"/>
        <end position="380"/>
    </location>
</feature>
<dbReference type="Pfam" id="PF00270">
    <property type="entry name" value="DEAD"/>
    <property type="match status" value="1"/>
</dbReference>
<dbReference type="RefSeq" id="WP_013656404.1">
    <property type="nucleotide sequence ID" value="NC_015275.1"/>
</dbReference>
<evidence type="ECO:0000259" key="9">
    <source>
        <dbReference type="PROSITE" id="PS51195"/>
    </source>
</evidence>
<dbReference type="InterPro" id="IPR001650">
    <property type="entry name" value="Helicase_C-like"/>
</dbReference>
<dbReference type="InterPro" id="IPR027417">
    <property type="entry name" value="P-loop_NTPase"/>
</dbReference>
<evidence type="ECO:0000256" key="1">
    <source>
        <dbReference type="ARBA" id="ARBA00022741"/>
    </source>
</evidence>
<reference evidence="10 11" key="1">
    <citation type="journal article" date="2011" name="J. Bacteriol.">
        <title>Complete genome sequence of the cellulose-degrading bacterium Cellulosilyticum lentocellum.</title>
        <authorList>
            <consortium name="US DOE Joint Genome Institute"/>
            <person name="Miller D.A."/>
            <person name="Suen G."/>
            <person name="Bruce D."/>
            <person name="Copeland A."/>
            <person name="Cheng J.F."/>
            <person name="Detter C."/>
            <person name="Goodwin L.A."/>
            <person name="Han C.S."/>
            <person name="Hauser L.J."/>
            <person name="Land M.L."/>
            <person name="Lapidus A."/>
            <person name="Lucas S."/>
            <person name="Meincke L."/>
            <person name="Pitluck S."/>
            <person name="Tapia R."/>
            <person name="Teshima H."/>
            <person name="Woyke T."/>
            <person name="Fox B.G."/>
            <person name="Angert E.R."/>
            <person name="Currie C.R."/>
        </authorList>
    </citation>
    <scope>NUCLEOTIDE SEQUENCE [LARGE SCALE GENOMIC DNA]</scope>
    <source>
        <strain evidence="11">ATCC 49066 / DSM 5427 / NCIMB 11756 / RHM5</strain>
    </source>
</reference>
<dbReference type="GO" id="GO:0016787">
    <property type="term" value="F:hydrolase activity"/>
    <property type="evidence" value="ECO:0007669"/>
    <property type="project" value="UniProtKB-KW"/>
</dbReference>
<evidence type="ECO:0000259" key="8">
    <source>
        <dbReference type="PROSITE" id="PS51194"/>
    </source>
</evidence>
<dbReference type="GO" id="GO:0005840">
    <property type="term" value="C:ribosome"/>
    <property type="evidence" value="ECO:0007669"/>
    <property type="project" value="TreeGrafter"/>
</dbReference>
<dbReference type="eggNOG" id="COG0513">
    <property type="taxonomic scope" value="Bacteria"/>
</dbReference>
<dbReference type="KEGG" id="cle:Clole_1379"/>
<dbReference type="PROSITE" id="PS51192">
    <property type="entry name" value="HELICASE_ATP_BIND_1"/>
    <property type="match status" value="1"/>
</dbReference>
<evidence type="ECO:0000313" key="10">
    <source>
        <dbReference type="EMBL" id="ADZ83105.1"/>
    </source>
</evidence>
<dbReference type="SMART" id="SM00487">
    <property type="entry name" value="DEXDc"/>
    <property type="match status" value="1"/>
</dbReference>
<sequence>MTHTFSALKINHSLIEGLKHQGITSPMPIQELTLPAFLEGHDVIIESHTGSGKTLAFVLPLFEKIDLTKREMQAIILAPTHELVMQIHEQITVLAKNSSLNIQSCPIIGEVNIDHQIKKLRDKPQIIVGTAGRILDLMTKKKITASTIQTVILDEADHLLDQNQANTIKKMLYLLPKDRQICLCSASMSPTAIEAVKTFMTHPVIVRTAEQTVLNPRIKHFCLVSEQREKFDMLRKLLVATHTQRALIFVSQNTDTTTLVEKLKHHGHSVATISGKLTKEARKAALTAFRSGKVKLLISSDLSARGLDVPDITHVIHFDFPLTAHEYLHRAGRSARGFKEGHSICLATPKDLGAIRIFERDFNITIIPIKLIKGQVRDLKTGEIVASCDPSHQKPSLEKSESKKRNKYPKGFNSEKKKNSTASTPVPEAKLKSHKKNTSFKEDASHASHTSTLADALSLIAQDKFGKNYE</sequence>
<dbReference type="PROSITE" id="PS51194">
    <property type="entry name" value="HELICASE_CTER"/>
    <property type="match status" value="1"/>
</dbReference>
<evidence type="ECO:0000256" key="2">
    <source>
        <dbReference type="ARBA" id="ARBA00022801"/>
    </source>
</evidence>
<dbReference type="AlphaFoldDB" id="F2JI77"/>
<dbReference type="GO" id="GO:0009409">
    <property type="term" value="P:response to cold"/>
    <property type="evidence" value="ECO:0007669"/>
    <property type="project" value="TreeGrafter"/>
</dbReference>
<evidence type="ECO:0000313" key="11">
    <source>
        <dbReference type="Proteomes" id="UP000008467"/>
    </source>
</evidence>
<keyword evidence="3 10" id="KW-0347">Helicase</keyword>
<evidence type="ECO:0000259" key="7">
    <source>
        <dbReference type="PROSITE" id="PS51192"/>
    </source>
</evidence>
<keyword evidence="11" id="KW-1185">Reference proteome</keyword>
<dbReference type="GO" id="GO:0033592">
    <property type="term" value="F:RNA strand annealing activity"/>
    <property type="evidence" value="ECO:0007669"/>
    <property type="project" value="TreeGrafter"/>
</dbReference>
<dbReference type="HOGENOM" id="CLU_003041_1_3_9"/>
<protein>
    <submittedName>
        <fullName evidence="10">DEAD/DEAH box helicase domain protein</fullName>
    </submittedName>
</protein>
<keyword evidence="1" id="KW-0547">Nucleotide-binding</keyword>
<evidence type="ECO:0000256" key="3">
    <source>
        <dbReference type="ARBA" id="ARBA00022806"/>
    </source>
</evidence>
<dbReference type="GO" id="GO:0003724">
    <property type="term" value="F:RNA helicase activity"/>
    <property type="evidence" value="ECO:0007669"/>
    <property type="project" value="InterPro"/>
</dbReference>
<dbReference type="InterPro" id="IPR014001">
    <property type="entry name" value="Helicase_ATP-bd"/>
</dbReference>
<dbReference type="GO" id="GO:0005524">
    <property type="term" value="F:ATP binding"/>
    <property type="evidence" value="ECO:0007669"/>
    <property type="project" value="UniProtKB-KW"/>
</dbReference>
<dbReference type="PANTHER" id="PTHR47963">
    <property type="entry name" value="DEAD-BOX ATP-DEPENDENT RNA HELICASE 47, MITOCHONDRIAL"/>
    <property type="match status" value="1"/>
</dbReference>
<proteinExistence type="predicted"/>
<evidence type="ECO:0000256" key="4">
    <source>
        <dbReference type="ARBA" id="ARBA00022840"/>
    </source>
</evidence>
<dbReference type="Gene3D" id="3.40.50.300">
    <property type="entry name" value="P-loop containing nucleotide triphosphate hydrolases"/>
    <property type="match status" value="2"/>
</dbReference>
<dbReference type="InterPro" id="IPR011545">
    <property type="entry name" value="DEAD/DEAH_box_helicase_dom"/>
</dbReference>
<dbReference type="InterPro" id="IPR014014">
    <property type="entry name" value="RNA_helicase_DEAD_Q_motif"/>
</dbReference>
<feature type="short sequence motif" description="Q motif" evidence="5">
    <location>
        <begin position="3"/>
        <end position="31"/>
    </location>
</feature>
<dbReference type="Pfam" id="PF00271">
    <property type="entry name" value="Helicase_C"/>
    <property type="match status" value="1"/>
</dbReference>
<dbReference type="SMART" id="SM00490">
    <property type="entry name" value="HELICc"/>
    <property type="match status" value="1"/>
</dbReference>
<accession>F2JI77</accession>
<dbReference type="InterPro" id="IPR050547">
    <property type="entry name" value="DEAD_box_RNA_helicases"/>
</dbReference>
<dbReference type="Proteomes" id="UP000008467">
    <property type="component" value="Chromosome"/>
</dbReference>
<feature type="domain" description="DEAD-box RNA helicase Q" evidence="9">
    <location>
        <begin position="3"/>
        <end position="31"/>
    </location>
</feature>
<feature type="region of interest" description="Disordered" evidence="6">
    <location>
        <begin position="387"/>
        <end position="451"/>
    </location>
</feature>
<feature type="compositionally biased region" description="Basic and acidic residues" evidence="6">
    <location>
        <begin position="391"/>
        <end position="403"/>
    </location>
</feature>
<keyword evidence="2" id="KW-0378">Hydrolase</keyword>
<keyword evidence="4" id="KW-0067">ATP-binding</keyword>
<organism evidence="10 11">
    <name type="scientific">Cellulosilyticum lentocellum (strain ATCC 49066 / DSM 5427 / NCIMB 11756 / RHM5)</name>
    <name type="common">Clostridium lentocellum</name>
    <dbReference type="NCBI Taxonomy" id="642492"/>
    <lineage>
        <taxon>Bacteria</taxon>
        <taxon>Bacillati</taxon>
        <taxon>Bacillota</taxon>
        <taxon>Clostridia</taxon>
        <taxon>Lachnospirales</taxon>
        <taxon>Cellulosilyticaceae</taxon>
        <taxon>Cellulosilyticum</taxon>
    </lineage>
</organism>
<dbReference type="SUPFAM" id="SSF52540">
    <property type="entry name" value="P-loop containing nucleoside triphosphate hydrolases"/>
    <property type="match status" value="1"/>
</dbReference>
<name>F2JI77_CELLD</name>
<dbReference type="EMBL" id="CP002582">
    <property type="protein sequence ID" value="ADZ83105.1"/>
    <property type="molecule type" value="Genomic_DNA"/>
</dbReference>
<feature type="domain" description="Helicase ATP-binding" evidence="7">
    <location>
        <begin position="34"/>
        <end position="206"/>
    </location>
</feature>
<dbReference type="CDD" id="cd18787">
    <property type="entry name" value="SF2_C_DEAD"/>
    <property type="match status" value="1"/>
</dbReference>
<dbReference type="GO" id="GO:0005829">
    <property type="term" value="C:cytosol"/>
    <property type="evidence" value="ECO:0007669"/>
    <property type="project" value="TreeGrafter"/>
</dbReference>
<gene>
    <name evidence="10" type="ordered locus">Clole_1379</name>
</gene>
<dbReference type="PROSITE" id="PS51195">
    <property type="entry name" value="Q_MOTIF"/>
    <property type="match status" value="1"/>
</dbReference>
<dbReference type="InterPro" id="IPR044742">
    <property type="entry name" value="DEAD/DEAH_RhlB"/>
</dbReference>
<dbReference type="PANTHER" id="PTHR47963:SF7">
    <property type="entry name" value="ATP-DEPENDENT RNA HELICASE YFML-RELATED"/>
    <property type="match status" value="1"/>
</dbReference>